<dbReference type="InterPro" id="IPR018114">
    <property type="entry name" value="TRYPSIN_HIS"/>
</dbReference>
<evidence type="ECO:0000259" key="12">
    <source>
        <dbReference type="PROSITE" id="PS50240"/>
    </source>
</evidence>
<comment type="catalytic activity">
    <reaction evidence="8">
        <text>Preferential cleavage: Arg-|-Xaa, Lys-|-Xaa.</text>
        <dbReference type="EC" id="3.4.21.4"/>
    </reaction>
</comment>
<dbReference type="EMBL" id="CALOZG010000042">
    <property type="protein sequence ID" value="CAH4035082.1"/>
    <property type="molecule type" value="Genomic_DNA"/>
</dbReference>
<evidence type="ECO:0000256" key="6">
    <source>
        <dbReference type="ARBA" id="ARBA00022825"/>
    </source>
</evidence>
<dbReference type="InterPro" id="IPR009003">
    <property type="entry name" value="Peptidase_S1_PA"/>
</dbReference>
<evidence type="ECO:0000256" key="9">
    <source>
        <dbReference type="ARBA" id="ARBA00038868"/>
    </source>
</evidence>
<evidence type="ECO:0000256" key="7">
    <source>
        <dbReference type="ARBA" id="ARBA00023157"/>
    </source>
</evidence>
<keyword evidence="14" id="KW-1185">Reference proteome</keyword>
<keyword evidence="7" id="KW-1015">Disulfide bond</keyword>
<dbReference type="InterPro" id="IPR050430">
    <property type="entry name" value="Peptidase_S1"/>
</dbReference>
<evidence type="ECO:0000313" key="14">
    <source>
        <dbReference type="Proteomes" id="UP001152562"/>
    </source>
</evidence>
<dbReference type="OrthoDB" id="6868209at2759"/>
<keyword evidence="6 10" id="KW-0720">Serine protease</keyword>
<dbReference type="EC" id="3.4.21.4" evidence="9"/>
<organism evidence="13 14">
    <name type="scientific">Pieris brassicae</name>
    <name type="common">White butterfly</name>
    <name type="synonym">Large white butterfly</name>
    <dbReference type="NCBI Taxonomy" id="7116"/>
    <lineage>
        <taxon>Eukaryota</taxon>
        <taxon>Metazoa</taxon>
        <taxon>Ecdysozoa</taxon>
        <taxon>Arthropoda</taxon>
        <taxon>Hexapoda</taxon>
        <taxon>Insecta</taxon>
        <taxon>Pterygota</taxon>
        <taxon>Neoptera</taxon>
        <taxon>Endopterygota</taxon>
        <taxon>Lepidoptera</taxon>
        <taxon>Glossata</taxon>
        <taxon>Ditrysia</taxon>
        <taxon>Papilionoidea</taxon>
        <taxon>Pieridae</taxon>
        <taxon>Pierinae</taxon>
        <taxon>Pieris</taxon>
    </lineage>
</organism>
<evidence type="ECO:0000256" key="4">
    <source>
        <dbReference type="ARBA" id="ARBA00022670"/>
    </source>
</evidence>
<dbReference type="InterPro" id="IPR001254">
    <property type="entry name" value="Trypsin_dom"/>
</dbReference>
<comment type="caution">
    <text evidence="13">The sequence shown here is derived from an EMBL/GenBank/DDBJ whole genome shotgun (WGS) entry which is preliminary data.</text>
</comment>
<dbReference type="AlphaFoldDB" id="A0A9P0TTV1"/>
<protein>
    <recommendedName>
        <fullName evidence="9">trypsin</fullName>
        <ecNumber evidence="9">3.4.21.4</ecNumber>
    </recommendedName>
</protein>
<feature type="domain" description="Peptidase S1" evidence="12">
    <location>
        <begin position="25"/>
        <end position="253"/>
    </location>
</feature>
<dbReference type="SMART" id="SM00020">
    <property type="entry name" value="Tryp_SPc"/>
    <property type="match status" value="1"/>
</dbReference>
<dbReference type="FunFam" id="2.40.10.10:FF:000047">
    <property type="entry name" value="Trypsin eta"/>
    <property type="match status" value="1"/>
</dbReference>
<dbReference type="PANTHER" id="PTHR24276">
    <property type="entry name" value="POLYSERASE-RELATED"/>
    <property type="match status" value="1"/>
</dbReference>
<feature type="chain" id="PRO_5040153554" description="trypsin" evidence="11">
    <location>
        <begin position="21"/>
        <end position="253"/>
    </location>
</feature>
<name>A0A9P0TTV1_PIEBR</name>
<dbReference type="PRINTS" id="PR00722">
    <property type="entry name" value="CHYMOTRYPSIN"/>
</dbReference>
<dbReference type="PROSITE" id="PS00135">
    <property type="entry name" value="TRYPSIN_SER"/>
    <property type="match status" value="1"/>
</dbReference>
<evidence type="ECO:0000313" key="13">
    <source>
        <dbReference type="EMBL" id="CAH4035082.1"/>
    </source>
</evidence>
<evidence type="ECO:0000256" key="8">
    <source>
        <dbReference type="ARBA" id="ARBA00036320"/>
    </source>
</evidence>
<dbReference type="GO" id="GO:0005576">
    <property type="term" value="C:extracellular region"/>
    <property type="evidence" value="ECO:0007669"/>
    <property type="project" value="UniProtKB-SubCell"/>
</dbReference>
<dbReference type="Proteomes" id="UP001152562">
    <property type="component" value="Unassembled WGS sequence"/>
</dbReference>
<keyword evidence="4 10" id="KW-0645">Protease</keyword>
<keyword evidence="3" id="KW-0964">Secreted</keyword>
<keyword evidence="11" id="KW-0732">Signal</keyword>
<sequence>MMFLYIVKLFVISWIIQGDAQESRIVGGTDASESLAPYQVSLRRTDRLDYHFCAGSIISENWILTAAHCKEGKEADQITAVVGTNKLSSGGDHYEINKIIIHENFEAEVLHNDIALCQIKGEFNFNDRVQPIRLGSRSYIRPGSRCILTGWGFTDNHFTVPDTLQVLTVTVLSNRRCTEKLAPTRYSTIIQKNQMCTLNRESEGACNGDSGGPLVRNGKQVGIVSWGIACARGFPDVFVYVPAYYNWINEHIQ</sequence>
<comment type="similarity">
    <text evidence="2">Belongs to the peptidase S1 family.</text>
</comment>
<dbReference type="PROSITE" id="PS00134">
    <property type="entry name" value="TRYPSIN_HIS"/>
    <property type="match status" value="1"/>
</dbReference>
<dbReference type="InterPro" id="IPR043504">
    <property type="entry name" value="Peptidase_S1_PA_chymotrypsin"/>
</dbReference>
<dbReference type="GO" id="GO:0004252">
    <property type="term" value="F:serine-type endopeptidase activity"/>
    <property type="evidence" value="ECO:0007669"/>
    <property type="project" value="UniProtKB-EC"/>
</dbReference>
<keyword evidence="5 10" id="KW-0378">Hydrolase</keyword>
<dbReference type="SUPFAM" id="SSF50494">
    <property type="entry name" value="Trypsin-like serine proteases"/>
    <property type="match status" value="1"/>
</dbReference>
<dbReference type="PROSITE" id="PS50240">
    <property type="entry name" value="TRYPSIN_DOM"/>
    <property type="match status" value="1"/>
</dbReference>
<dbReference type="CDD" id="cd00190">
    <property type="entry name" value="Tryp_SPc"/>
    <property type="match status" value="1"/>
</dbReference>
<proteinExistence type="inferred from homology"/>
<accession>A0A9P0TTV1</accession>
<feature type="signal peptide" evidence="11">
    <location>
        <begin position="1"/>
        <end position="20"/>
    </location>
</feature>
<dbReference type="Gene3D" id="2.40.10.10">
    <property type="entry name" value="Trypsin-like serine proteases"/>
    <property type="match status" value="2"/>
</dbReference>
<evidence type="ECO:0000256" key="2">
    <source>
        <dbReference type="ARBA" id="ARBA00007664"/>
    </source>
</evidence>
<reference evidence="13" key="1">
    <citation type="submission" date="2022-05" db="EMBL/GenBank/DDBJ databases">
        <authorList>
            <person name="Okamura Y."/>
        </authorList>
    </citation>
    <scope>NUCLEOTIDE SEQUENCE</scope>
</reference>
<evidence type="ECO:0000256" key="3">
    <source>
        <dbReference type="ARBA" id="ARBA00022525"/>
    </source>
</evidence>
<dbReference type="GO" id="GO:0016485">
    <property type="term" value="P:protein processing"/>
    <property type="evidence" value="ECO:0007669"/>
    <property type="project" value="UniProtKB-ARBA"/>
</dbReference>
<evidence type="ECO:0000256" key="10">
    <source>
        <dbReference type="RuleBase" id="RU363034"/>
    </source>
</evidence>
<evidence type="ECO:0000256" key="5">
    <source>
        <dbReference type="ARBA" id="ARBA00022801"/>
    </source>
</evidence>
<dbReference type="Pfam" id="PF00089">
    <property type="entry name" value="Trypsin"/>
    <property type="match status" value="1"/>
</dbReference>
<dbReference type="InterPro" id="IPR001314">
    <property type="entry name" value="Peptidase_S1A"/>
</dbReference>
<evidence type="ECO:0000256" key="11">
    <source>
        <dbReference type="SAM" id="SignalP"/>
    </source>
</evidence>
<comment type="subcellular location">
    <subcellularLocation>
        <location evidence="1">Secreted</location>
    </subcellularLocation>
</comment>
<evidence type="ECO:0000256" key="1">
    <source>
        <dbReference type="ARBA" id="ARBA00004613"/>
    </source>
</evidence>
<dbReference type="InterPro" id="IPR033116">
    <property type="entry name" value="TRYPSIN_SER"/>
</dbReference>
<gene>
    <name evidence="13" type="ORF">PIBRA_LOCUS11187</name>
</gene>
<dbReference type="PANTHER" id="PTHR24276:SF98">
    <property type="entry name" value="FI18310P1-RELATED"/>
    <property type="match status" value="1"/>
</dbReference>